<evidence type="ECO:0000259" key="1">
    <source>
        <dbReference type="Pfam" id="PF10026"/>
    </source>
</evidence>
<protein>
    <recommendedName>
        <fullName evidence="1">DUF2268 domain-containing protein</fullName>
    </recommendedName>
</protein>
<gene>
    <name evidence="2" type="ORF">GCM10022246_18330</name>
</gene>
<dbReference type="EMBL" id="BAABAK010000009">
    <property type="protein sequence ID" value="GAA3965626.1"/>
    <property type="molecule type" value="Genomic_DNA"/>
</dbReference>
<evidence type="ECO:0000313" key="2">
    <source>
        <dbReference type="EMBL" id="GAA3965626.1"/>
    </source>
</evidence>
<name>A0ABP7PHE9_9SPHI</name>
<sequence length="297" mass="34059">MKKCFLFLSLCFVFYSSDAQKKSFPKSPTEARFITSDLSNFWQAFDKIGTSTQNPFEEYIKNGTIGLQGFIPNRIMSADELLKMVMARKSDYLKTRNVDSLIKAKEKLIKPYFYALEYWYPEAVYPPVYFVMGRYNSGGTSSANGLLIGAEMLTNLDHLAELVIHESVHFQQKFPNGGNTNLLQQSIIEGSADFIAELVTGLKGNPKANNYGNAHKDELCREFADLMDKQNFQDWLYGTSGKDKRPNDLGYWMGYEIVKSYFDQQSDKKQAVKEILNIKDYKIFLRKSGYLNAYYKG</sequence>
<dbReference type="InterPro" id="IPR018728">
    <property type="entry name" value="DUF2268"/>
</dbReference>
<dbReference type="RefSeq" id="WP_344766482.1">
    <property type="nucleotide sequence ID" value="NZ_BAABAK010000009.1"/>
</dbReference>
<comment type="caution">
    <text evidence="2">The sequence shown here is derived from an EMBL/GenBank/DDBJ whole genome shotgun (WGS) entry which is preliminary data.</text>
</comment>
<accession>A0ABP7PHE9</accession>
<reference evidence="3" key="1">
    <citation type="journal article" date="2019" name="Int. J. Syst. Evol. Microbiol.">
        <title>The Global Catalogue of Microorganisms (GCM) 10K type strain sequencing project: providing services to taxonomists for standard genome sequencing and annotation.</title>
        <authorList>
            <consortium name="The Broad Institute Genomics Platform"/>
            <consortium name="The Broad Institute Genome Sequencing Center for Infectious Disease"/>
            <person name="Wu L."/>
            <person name="Ma J."/>
        </authorList>
    </citation>
    <scope>NUCLEOTIDE SEQUENCE [LARGE SCALE GENOMIC DNA]</scope>
    <source>
        <strain evidence="3">JCM 17338</strain>
    </source>
</reference>
<keyword evidence="3" id="KW-1185">Reference proteome</keyword>
<evidence type="ECO:0000313" key="3">
    <source>
        <dbReference type="Proteomes" id="UP001501081"/>
    </source>
</evidence>
<feature type="domain" description="DUF2268" evidence="1">
    <location>
        <begin position="145"/>
        <end position="278"/>
    </location>
</feature>
<dbReference type="Pfam" id="PF10026">
    <property type="entry name" value="DUF2268"/>
    <property type="match status" value="1"/>
</dbReference>
<proteinExistence type="predicted"/>
<dbReference type="Proteomes" id="UP001501081">
    <property type="component" value="Unassembled WGS sequence"/>
</dbReference>
<organism evidence="2 3">
    <name type="scientific">Pedobacter ginsengiterrae</name>
    <dbReference type="NCBI Taxonomy" id="871696"/>
    <lineage>
        <taxon>Bacteria</taxon>
        <taxon>Pseudomonadati</taxon>
        <taxon>Bacteroidota</taxon>
        <taxon>Sphingobacteriia</taxon>
        <taxon>Sphingobacteriales</taxon>
        <taxon>Sphingobacteriaceae</taxon>
        <taxon>Pedobacter</taxon>
    </lineage>
</organism>